<feature type="transmembrane region" description="Helical" evidence="1">
    <location>
        <begin position="49"/>
        <end position="68"/>
    </location>
</feature>
<protein>
    <submittedName>
        <fullName evidence="2">Uncharacterized protein</fullName>
    </submittedName>
</protein>
<reference evidence="2 3" key="1">
    <citation type="submission" date="2018-08" db="EMBL/GenBank/DDBJ databases">
        <title>A genome reference for cultivated species of the human gut microbiota.</title>
        <authorList>
            <person name="Zou Y."/>
            <person name="Xue W."/>
            <person name="Luo G."/>
        </authorList>
    </citation>
    <scope>NUCLEOTIDE SEQUENCE [LARGE SCALE GENOMIC DNA]</scope>
    <source>
        <strain evidence="2 3">AF26-4BH</strain>
    </source>
</reference>
<keyword evidence="1" id="KW-0812">Transmembrane</keyword>
<keyword evidence="1" id="KW-0472">Membrane</keyword>
<dbReference type="Proteomes" id="UP000261166">
    <property type="component" value="Unassembled WGS sequence"/>
</dbReference>
<evidence type="ECO:0000313" key="3">
    <source>
        <dbReference type="Proteomes" id="UP000261166"/>
    </source>
</evidence>
<dbReference type="EMBL" id="QVLU01000011">
    <property type="protein sequence ID" value="RGE71264.1"/>
    <property type="molecule type" value="Genomic_DNA"/>
</dbReference>
<comment type="caution">
    <text evidence="2">The sequence shown here is derived from an EMBL/GenBank/DDBJ whole genome shotgun (WGS) entry which is preliminary data.</text>
</comment>
<evidence type="ECO:0000256" key="1">
    <source>
        <dbReference type="SAM" id="Phobius"/>
    </source>
</evidence>
<organism evidence="2 3">
    <name type="scientific">Eisenbergiella massiliensis</name>
    <dbReference type="NCBI Taxonomy" id="1720294"/>
    <lineage>
        <taxon>Bacteria</taxon>
        <taxon>Bacillati</taxon>
        <taxon>Bacillota</taxon>
        <taxon>Clostridia</taxon>
        <taxon>Lachnospirales</taxon>
        <taxon>Lachnospiraceae</taxon>
        <taxon>Eisenbergiella</taxon>
    </lineage>
</organism>
<dbReference type="AlphaFoldDB" id="A0A3E3IW03"/>
<name>A0A3E3IW03_9FIRM</name>
<dbReference type="RefSeq" id="WP_025489972.1">
    <property type="nucleotide sequence ID" value="NZ_JBKVAZ010000005.1"/>
</dbReference>
<proteinExistence type="predicted"/>
<feature type="transmembrane region" description="Helical" evidence="1">
    <location>
        <begin position="6"/>
        <end position="25"/>
    </location>
</feature>
<sequence length="90" mass="10398">MWLIKLHIAFSVLCLVTFLGFRTVFRDAIKQNGWIPETKGAKKRNKLSAYLMLFCPIMNMLCVLMVLIEATVTKVDYEEWAANVGKKEEK</sequence>
<evidence type="ECO:0000313" key="2">
    <source>
        <dbReference type="EMBL" id="RGE71264.1"/>
    </source>
</evidence>
<gene>
    <name evidence="2" type="ORF">DWY69_13820</name>
</gene>
<dbReference type="OrthoDB" id="9976833at2"/>
<keyword evidence="1" id="KW-1133">Transmembrane helix</keyword>
<accession>A0A3E3IW03</accession>